<evidence type="ECO:0000256" key="1">
    <source>
        <dbReference type="SAM" id="MobiDB-lite"/>
    </source>
</evidence>
<reference evidence="2 3" key="1">
    <citation type="submission" date="2019-09" db="EMBL/GenBank/DDBJ databases">
        <title>Bird 10,000 Genomes (B10K) Project - Family phase.</title>
        <authorList>
            <person name="Zhang G."/>
        </authorList>
    </citation>
    <scope>NUCLEOTIDE SEQUENCE [LARGE SCALE GENOMIC DNA]</scope>
    <source>
        <strain evidence="2">B10K-DU-001-16</strain>
        <tissue evidence="2">Muscle</tissue>
    </source>
</reference>
<feature type="non-terminal residue" evidence="2">
    <location>
        <position position="70"/>
    </location>
</feature>
<keyword evidence="3" id="KW-1185">Reference proteome</keyword>
<comment type="caution">
    <text evidence="2">The sequence shown here is derived from an EMBL/GenBank/DDBJ whole genome shotgun (WGS) entry which is preliminary data.</text>
</comment>
<dbReference type="Proteomes" id="UP000534107">
    <property type="component" value="Unassembled WGS sequence"/>
</dbReference>
<name>A0A7K9I6R0_9PICI</name>
<feature type="non-terminal residue" evidence="2">
    <location>
        <position position="1"/>
    </location>
</feature>
<sequence length="70" mass="7231">SGGLGCPLIPPPLSPQVGVPAGRREQRVGSLRGHSLYSARVRARPDGVSFGGFWSSWSQPARATTASGEG</sequence>
<protein>
    <submittedName>
        <fullName evidence="2">EPOR protein</fullName>
    </submittedName>
</protein>
<gene>
    <name evidence="2" type="primary">Epor</name>
    <name evidence="2" type="ORF">BUCCAP_R15488</name>
</gene>
<feature type="region of interest" description="Disordered" evidence="1">
    <location>
        <begin position="1"/>
        <end position="26"/>
    </location>
</feature>
<dbReference type="AlphaFoldDB" id="A0A7K9I6R0"/>
<evidence type="ECO:0000313" key="3">
    <source>
        <dbReference type="Proteomes" id="UP000534107"/>
    </source>
</evidence>
<dbReference type="InterPro" id="IPR013783">
    <property type="entry name" value="Ig-like_fold"/>
</dbReference>
<dbReference type="OrthoDB" id="9890439at2759"/>
<proteinExistence type="predicted"/>
<dbReference type="SUPFAM" id="SSF49265">
    <property type="entry name" value="Fibronectin type III"/>
    <property type="match status" value="1"/>
</dbReference>
<evidence type="ECO:0000313" key="2">
    <source>
        <dbReference type="EMBL" id="NXH21578.1"/>
    </source>
</evidence>
<dbReference type="EMBL" id="VWZO01020072">
    <property type="protein sequence ID" value="NXH21578.1"/>
    <property type="molecule type" value="Genomic_DNA"/>
</dbReference>
<dbReference type="InterPro" id="IPR036116">
    <property type="entry name" value="FN3_sf"/>
</dbReference>
<dbReference type="Gene3D" id="2.60.40.10">
    <property type="entry name" value="Immunoglobulins"/>
    <property type="match status" value="1"/>
</dbReference>
<accession>A0A7K9I6R0</accession>
<organism evidence="2 3">
    <name type="scientific">Bucco capensis</name>
    <name type="common">collared puffbird</name>
    <dbReference type="NCBI Taxonomy" id="135168"/>
    <lineage>
        <taxon>Eukaryota</taxon>
        <taxon>Metazoa</taxon>
        <taxon>Chordata</taxon>
        <taxon>Craniata</taxon>
        <taxon>Vertebrata</taxon>
        <taxon>Euteleostomi</taxon>
        <taxon>Archelosauria</taxon>
        <taxon>Archosauria</taxon>
        <taxon>Dinosauria</taxon>
        <taxon>Saurischia</taxon>
        <taxon>Theropoda</taxon>
        <taxon>Coelurosauria</taxon>
        <taxon>Aves</taxon>
        <taxon>Neognathae</taxon>
        <taxon>Neoaves</taxon>
        <taxon>Telluraves</taxon>
        <taxon>Coraciimorphae</taxon>
        <taxon>Piciformes</taxon>
        <taxon>Bucconidae</taxon>
        <taxon>Bucco</taxon>
    </lineage>
</organism>